<evidence type="ECO:0000256" key="4">
    <source>
        <dbReference type="ARBA" id="ARBA00022679"/>
    </source>
</evidence>
<dbReference type="SMART" id="SM00155">
    <property type="entry name" value="PLDc"/>
    <property type="match status" value="2"/>
</dbReference>
<gene>
    <name evidence="15" type="ORF">EV197_1264</name>
</gene>
<dbReference type="PROSITE" id="PS50035">
    <property type="entry name" value="PLD"/>
    <property type="match status" value="2"/>
</dbReference>
<dbReference type="CDD" id="cd09110">
    <property type="entry name" value="PLDc_CLS_1"/>
    <property type="match status" value="1"/>
</dbReference>
<name>A0A4Q7PHH8_9FLAO</name>
<sequence length="473" mass="54825">MITAIIIYSCINLFAIFNVMLYGARPAKSLSWILIILILPYLGALLYLVFGLNRRRFKFFTLKQTTKRKLYDINHQQQKGEHTKVDFKSNPEKRLITLIGNNSKFYATIGNEVTVLNEGKQTFEKIFKELQKAKNFIHLQYYIFETGEILDQLYELFKEKREQGVEIRIIYDAIGSFSWDSKSINKFKDLGVKVFPTMPLHYGSFLFTLNYRNHRKIIVIDGQVGFTGGVNITDKYIKKMSPLGIWDDLHLCLKGPIVDSLHRVFIKDYFFASNNELLLNDTYLPKIDKKGDQTVQIVSSGPDSDHPAIMQQYIEMINLAEDYIYISNPYFIPNSAMLEAIRIAALTDVKIKLLVPSKLDSWLAKYSMFSYFQELLFVGVEIYLQNDNFLHSKLIIMDGKIASIGSGNFDHRSFEHNFETNALIFDEEITNQLCTDFIEGCDNCTQLDFETYKNRPLPRKIMEGIARFFSPLL</sequence>
<dbReference type="PANTHER" id="PTHR21248:SF22">
    <property type="entry name" value="PHOSPHOLIPASE D"/>
    <property type="match status" value="1"/>
</dbReference>
<accession>A0A4Q7PHH8</accession>
<feature type="transmembrane region" description="Helical" evidence="13">
    <location>
        <begin position="5"/>
        <end position="24"/>
    </location>
</feature>
<evidence type="ECO:0000256" key="2">
    <source>
        <dbReference type="ARBA" id="ARBA00022475"/>
    </source>
</evidence>
<proteinExistence type="predicted"/>
<dbReference type="GO" id="GO:0008808">
    <property type="term" value="F:cardiolipin synthase activity"/>
    <property type="evidence" value="ECO:0007669"/>
    <property type="project" value="UniProtKB-UniRule"/>
</dbReference>
<keyword evidence="4" id="KW-0808">Transferase</keyword>
<dbReference type="InterPro" id="IPR027379">
    <property type="entry name" value="CLS_N"/>
</dbReference>
<keyword evidence="7 13" id="KW-1133">Transmembrane helix</keyword>
<dbReference type="GO" id="GO:0032049">
    <property type="term" value="P:cardiolipin biosynthetic process"/>
    <property type="evidence" value="ECO:0007669"/>
    <property type="project" value="UniProtKB-UniRule"/>
</dbReference>
<evidence type="ECO:0000259" key="14">
    <source>
        <dbReference type="PROSITE" id="PS50035"/>
    </source>
</evidence>
<dbReference type="InterPro" id="IPR022924">
    <property type="entry name" value="Cardiolipin_synthase"/>
</dbReference>
<dbReference type="EMBL" id="SGXE01000001">
    <property type="protein sequence ID" value="RZT00034.1"/>
    <property type="molecule type" value="Genomic_DNA"/>
</dbReference>
<keyword evidence="5 13" id="KW-0812">Transmembrane</keyword>
<feature type="domain" description="PLD phosphodiesterase" evidence="14">
    <location>
        <begin position="386"/>
        <end position="413"/>
    </location>
</feature>
<keyword evidence="3" id="KW-0444">Lipid biosynthesis</keyword>
<keyword evidence="2" id="KW-1003">Cell membrane</keyword>
<evidence type="ECO:0000313" key="15">
    <source>
        <dbReference type="EMBL" id="RZT00034.1"/>
    </source>
</evidence>
<dbReference type="RefSeq" id="WP_130285838.1">
    <property type="nucleotide sequence ID" value="NZ_SGXE01000001.1"/>
</dbReference>
<evidence type="ECO:0000256" key="9">
    <source>
        <dbReference type="ARBA" id="ARBA00023136"/>
    </source>
</evidence>
<reference evidence="15 16" key="1">
    <citation type="submission" date="2019-02" db="EMBL/GenBank/DDBJ databases">
        <title>Genomic Encyclopedia of Type Strains, Phase IV (KMG-IV): sequencing the most valuable type-strain genomes for metagenomic binning, comparative biology and taxonomic classification.</title>
        <authorList>
            <person name="Goeker M."/>
        </authorList>
    </citation>
    <scope>NUCLEOTIDE SEQUENCE [LARGE SCALE GENOMIC DNA]</scope>
    <source>
        <strain evidence="15 16">DSM 17196</strain>
    </source>
</reference>
<evidence type="ECO:0000256" key="11">
    <source>
        <dbReference type="ARBA" id="ARBA00023264"/>
    </source>
</evidence>
<keyword evidence="16" id="KW-1185">Reference proteome</keyword>
<dbReference type="SUPFAM" id="SSF56024">
    <property type="entry name" value="Phospholipase D/nuclease"/>
    <property type="match status" value="2"/>
</dbReference>
<evidence type="ECO:0000256" key="8">
    <source>
        <dbReference type="ARBA" id="ARBA00023098"/>
    </source>
</evidence>
<feature type="transmembrane region" description="Helical" evidence="13">
    <location>
        <begin position="30"/>
        <end position="50"/>
    </location>
</feature>
<evidence type="ECO:0000256" key="3">
    <source>
        <dbReference type="ARBA" id="ARBA00022516"/>
    </source>
</evidence>
<evidence type="ECO:0000256" key="7">
    <source>
        <dbReference type="ARBA" id="ARBA00022989"/>
    </source>
</evidence>
<keyword evidence="10" id="KW-0594">Phospholipid biosynthesis</keyword>
<dbReference type="Pfam" id="PF13396">
    <property type="entry name" value="PLDc_N"/>
    <property type="match status" value="1"/>
</dbReference>
<evidence type="ECO:0000313" key="16">
    <source>
        <dbReference type="Proteomes" id="UP000292262"/>
    </source>
</evidence>
<dbReference type="InterPro" id="IPR001736">
    <property type="entry name" value="PLipase_D/transphosphatidylase"/>
</dbReference>
<dbReference type="CDD" id="cd09112">
    <property type="entry name" value="PLDc_CLS_2"/>
    <property type="match status" value="1"/>
</dbReference>
<dbReference type="Proteomes" id="UP000292262">
    <property type="component" value="Unassembled WGS sequence"/>
</dbReference>
<keyword evidence="8" id="KW-0443">Lipid metabolism</keyword>
<dbReference type="EC" id="2.7.8.-" evidence="12"/>
<dbReference type="Pfam" id="PF13091">
    <property type="entry name" value="PLDc_2"/>
    <property type="match status" value="2"/>
</dbReference>
<comment type="caution">
    <text evidence="15">The sequence shown here is derived from an EMBL/GenBank/DDBJ whole genome shotgun (WGS) entry which is preliminary data.</text>
</comment>
<dbReference type="NCBIfam" id="TIGR04265">
    <property type="entry name" value="bac_cardiolipin"/>
    <property type="match status" value="1"/>
</dbReference>
<organism evidence="15 16">
    <name type="scientific">Aquimarina brevivitae</name>
    <dbReference type="NCBI Taxonomy" id="323412"/>
    <lineage>
        <taxon>Bacteria</taxon>
        <taxon>Pseudomonadati</taxon>
        <taxon>Bacteroidota</taxon>
        <taxon>Flavobacteriia</taxon>
        <taxon>Flavobacteriales</taxon>
        <taxon>Flavobacteriaceae</taxon>
        <taxon>Aquimarina</taxon>
    </lineage>
</organism>
<comment type="subcellular location">
    <subcellularLocation>
        <location evidence="1">Cell membrane</location>
        <topology evidence="1">Multi-pass membrane protein</topology>
    </subcellularLocation>
</comment>
<dbReference type="PANTHER" id="PTHR21248">
    <property type="entry name" value="CARDIOLIPIN SYNTHASE"/>
    <property type="match status" value="1"/>
</dbReference>
<evidence type="ECO:0000256" key="10">
    <source>
        <dbReference type="ARBA" id="ARBA00023209"/>
    </source>
</evidence>
<protein>
    <recommendedName>
        <fullName evidence="12">Cardiolipin synthase</fullName>
        <ecNumber evidence="12">2.7.8.-</ecNumber>
    </recommendedName>
</protein>
<feature type="domain" description="PLD phosphodiesterase" evidence="14">
    <location>
        <begin position="209"/>
        <end position="236"/>
    </location>
</feature>
<dbReference type="Gene3D" id="3.30.870.10">
    <property type="entry name" value="Endonuclease Chain A"/>
    <property type="match status" value="2"/>
</dbReference>
<keyword evidence="11" id="KW-1208">Phospholipid metabolism</keyword>
<dbReference type="OrthoDB" id="9762009at2"/>
<keyword evidence="9 13" id="KW-0472">Membrane</keyword>
<dbReference type="AlphaFoldDB" id="A0A4Q7PHH8"/>
<dbReference type="InterPro" id="IPR025202">
    <property type="entry name" value="PLD-like_dom"/>
</dbReference>
<evidence type="ECO:0000256" key="13">
    <source>
        <dbReference type="SAM" id="Phobius"/>
    </source>
</evidence>
<evidence type="ECO:0000256" key="1">
    <source>
        <dbReference type="ARBA" id="ARBA00004651"/>
    </source>
</evidence>
<evidence type="ECO:0000256" key="6">
    <source>
        <dbReference type="ARBA" id="ARBA00022737"/>
    </source>
</evidence>
<evidence type="ECO:0000256" key="12">
    <source>
        <dbReference type="NCBIfam" id="TIGR04265"/>
    </source>
</evidence>
<dbReference type="GO" id="GO:0005886">
    <property type="term" value="C:plasma membrane"/>
    <property type="evidence" value="ECO:0007669"/>
    <property type="project" value="UniProtKB-SubCell"/>
</dbReference>
<keyword evidence="6" id="KW-0677">Repeat</keyword>
<evidence type="ECO:0000256" key="5">
    <source>
        <dbReference type="ARBA" id="ARBA00022692"/>
    </source>
</evidence>